<dbReference type="PANTHER" id="PTHR38104:SF1">
    <property type="entry name" value="ANTI-SIGMA-E FACTOR RSEA"/>
    <property type="match status" value="1"/>
</dbReference>
<feature type="region of interest" description="Disordered" evidence="1">
    <location>
        <begin position="155"/>
        <end position="195"/>
    </location>
</feature>
<feature type="transmembrane region" description="Helical" evidence="2">
    <location>
        <begin position="111"/>
        <end position="132"/>
    </location>
</feature>
<dbReference type="SUPFAM" id="SSF89069">
    <property type="entry name" value="N-terminal, cytoplasmic domain of anti-sigmaE factor RseA"/>
    <property type="match status" value="1"/>
</dbReference>
<evidence type="ECO:0000313" key="4">
    <source>
        <dbReference type="EMBL" id="PWG63775.1"/>
    </source>
</evidence>
<proteinExistence type="predicted"/>
<feature type="compositionally biased region" description="Low complexity" evidence="1">
    <location>
        <begin position="157"/>
        <end position="177"/>
    </location>
</feature>
<dbReference type="InterPro" id="IPR005572">
    <property type="entry name" value="Anti-sigma_E_RseA_N"/>
</dbReference>
<evidence type="ECO:0000256" key="1">
    <source>
        <dbReference type="SAM" id="MobiDB-lite"/>
    </source>
</evidence>
<dbReference type="Gene3D" id="1.10.10.880">
    <property type="entry name" value="Anti sigma-E protein RseA, N-terminal domain"/>
    <property type="match status" value="1"/>
</dbReference>
<feature type="domain" description="Anti sigma-E protein RseA N-terminal" evidence="3">
    <location>
        <begin position="25"/>
        <end position="101"/>
    </location>
</feature>
<evidence type="ECO:0000313" key="5">
    <source>
        <dbReference type="Proteomes" id="UP000245474"/>
    </source>
</evidence>
<keyword evidence="2" id="KW-0472">Membrane</keyword>
<protein>
    <recommendedName>
        <fullName evidence="3">Anti sigma-E protein RseA N-terminal domain-containing protein</fullName>
    </recommendedName>
</protein>
<keyword evidence="5" id="KW-1185">Reference proteome</keyword>
<keyword evidence="2" id="KW-0812">Transmembrane</keyword>
<dbReference type="GO" id="GO:0016989">
    <property type="term" value="F:sigma factor antagonist activity"/>
    <property type="evidence" value="ECO:0007669"/>
    <property type="project" value="InterPro"/>
</dbReference>
<dbReference type="CDD" id="cd16328">
    <property type="entry name" value="RseA_N"/>
    <property type="match status" value="1"/>
</dbReference>
<comment type="caution">
    <text evidence="4">The sequence shown here is derived from an EMBL/GenBank/DDBJ whole genome shotgun (WGS) entry which is preliminary data.</text>
</comment>
<dbReference type="Proteomes" id="UP000245474">
    <property type="component" value="Unassembled WGS sequence"/>
</dbReference>
<dbReference type="PANTHER" id="PTHR38104">
    <property type="match status" value="1"/>
</dbReference>
<dbReference type="Pfam" id="PF03872">
    <property type="entry name" value="RseA_N"/>
    <property type="match status" value="1"/>
</dbReference>
<accession>A0A2U2N3G5</accession>
<dbReference type="AlphaFoldDB" id="A0A2U2N3G5"/>
<evidence type="ECO:0000256" key="2">
    <source>
        <dbReference type="SAM" id="Phobius"/>
    </source>
</evidence>
<dbReference type="InterPro" id="IPR036147">
    <property type="entry name" value="Anti-sigma_E_RseA_N_sf"/>
</dbReference>
<evidence type="ECO:0000259" key="3">
    <source>
        <dbReference type="Pfam" id="PF03872"/>
    </source>
</evidence>
<gene>
    <name evidence="4" type="ORF">DEM34_07730</name>
</gene>
<sequence>MPSTGGCGRCCRTLTGDGTMRDDVREKLSAMADGELRSHEMRSLAHRLGEEPEAAAQLERYFLMRETLREALRPHAGPPGDDLAARLRAALEDEPVHMTGRTRRRRLVEGVARPVAGVAIAASVALAMVTLWPRLSESPNPTSAPTLEQLASGSLEAGAPVSGSGSGLSPVAAVGSAEQRQDGTDPEASRQWQQLDPAAQERLNFYLVNHSEHSSTGRLGGMLKYARIAGHDRSE</sequence>
<organism evidence="4 5">
    <name type="scientific">Sediminicurvatus halobius</name>
    <dbReference type="NCBI Taxonomy" id="2182432"/>
    <lineage>
        <taxon>Bacteria</taxon>
        <taxon>Pseudomonadati</taxon>
        <taxon>Pseudomonadota</taxon>
        <taxon>Gammaproteobacteria</taxon>
        <taxon>Chromatiales</taxon>
        <taxon>Ectothiorhodospiraceae</taxon>
        <taxon>Sediminicurvatus</taxon>
    </lineage>
</organism>
<dbReference type="EMBL" id="QFFI01000009">
    <property type="protein sequence ID" value="PWG63775.1"/>
    <property type="molecule type" value="Genomic_DNA"/>
</dbReference>
<dbReference type="InterPro" id="IPR052383">
    <property type="entry name" value="Anti-sigma-E_RseA-like"/>
</dbReference>
<name>A0A2U2N3G5_9GAMM</name>
<reference evidence="4 5" key="1">
    <citation type="submission" date="2018-05" db="EMBL/GenBank/DDBJ databases">
        <title>Spiribacter halobius sp. nov., a moderately halophilic bacterium isolated from marine solar saltern.</title>
        <authorList>
            <person name="Zheng W.-S."/>
            <person name="Lu D.-C."/>
            <person name="Du Z.-J."/>
        </authorList>
    </citation>
    <scope>NUCLEOTIDE SEQUENCE [LARGE SCALE GENOMIC DNA]</scope>
    <source>
        <strain evidence="4 5">E85</strain>
    </source>
</reference>
<keyword evidence="2" id="KW-1133">Transmembrane helix</keyword>